<dbReference type="EMBL" id="QGNW01001250">
    <property type="protein sequence ID" value="RVW48542.1"/>
    <property type="molecule type" value="Genomic_DNA"/>
</dbReference>
<name>A0A438ELI2_VITVI</name>
<dbReference type="GO" id="GO:0016740">
    <property type="term" value="F:transferase activity"/>
    <property type="evidence" value="ECO:0007669"/>
    <property type="project" value="UniProtKB-KW"/>
</dbReference>
<comment type="caution">
    <text evidence="1">The sequence shown here is derived from an EMBL/GenBank/DDBJ whole genome shotgun (WGS) entry which is preliminary data.</text>
</comment>
<protein>
    <submittedName>
        <fullName evidence="1">Adenylate isopentenyltransferase</fullName>
    </submittedName>
</protein>
<dbReference type="Proteomes" id="UP000288805">
    <property type="component" value="Unassembled WGS sequence"/>
</dbReference>
<dbReference type="Gene3D" id="1.10.287.890">
    <property type="entry name" value="Crystal structure of tRNA isopentenylpyrophosphate transferase (bh2366) domain"/>
    <property type="match status" value="1"/>
</dbReference>
<keyword evidence="1" id="KW-0808">Transferase</keyword>
<reference evidence="1 2" key="1">
    <citation type="journal article" date="2018" name="PLoS Genet.">
        <title>Population sequencing reveals clonal diversity and ancestral inbreeding in the grapevine cultivar Chardonnay.</title>
        <authorList>
            <person name="Roach M.J."/>
            <person name="Johnson D.L."/>
            <person name="Bohlmann J."/>
            <person name="van Vuuren H.J."/>
            <person name="Jones S.J."/>
            <person name="Pretorius I.S."/>
            <person name="Schmidt S.A."/>
            <person name="Borneman A.R."/>
        </authorList>
    </citation>
    <scope>NUCLEOTIDE SEQUENCE [LARGE SCALE GENOMIC DNA]</scope>
    <source>
        <strain evidence="2">cv. Chardonnay</strain>
        <tissue evidence="1">Leaf</tissue>
    </source>
</reference>
<gene>
    <name evidence="1" type="primary">IPT_1</name>
    <name evidence="1" type="ORF">CK203_088492</name>
</gene>
<evidence type="ECO:0000313" key="2">
    <source>
        <dbReference type="Proteomes" id="UP000288805"/>
    </source>
</evidence>
<proteinExistence type="predicted"/>
<sequence length="162" mass="18138">MESFEEAVKAIKDNTCHLAKKQIEKILRMRGAGWDLKRLDATEAFRVLLSSDSGKKSSEIWEKQSCDHVWAQRASNFGDAGLGRGRFALKKKESRSSTGEGCLVSTFEPRKKAIPPLVCVKVIAPLRLEESNHVNFQIKWQLEASRTDAAQELMPPGSNHSQ</sequence>
<organism evidence="1 2">
    <name type="scientific">Vitis vinifera</name>
    <name type="common">Grape</name>
    <dbReference type="NCBI Taxonomy" id="29760"/>
    <lineage>
        <taxon>Eukaryota</taxon>
        <taxon>Viridiplantae</taxon>
        <taxon>Streptophyta</taxon>
        <taxon>Embryophyta</taxon>
        <taxon>Tracheophyta</taxon>
        <taxon>Spermatophyta</taxon>
        <taxon>Magnoliopsida</taxon>
        <taxon>eudicotyledons</taxon>
        <taxon>Gunneridae</taxon>
        <taxon>Pentapetalae</taxon>
        <taxon>rosids</taxon>
        <taxon>Vitales</taxon>
        <taxon>Vitaceae</taxon>
        <taxon>Viteae</taxon>
        <taxon>Vitis</taxon>
    </lineage>
</organism>
<evidence type="ECO:0000313" key="1">
    <source>
        <dbReference type="EMBL" id="RVW48542.1"/>
    </source>
</evidence>
<accession>A0A438ELI2</accession>
<dbReference type="AlphaFoldDB" id="A0A438ELI2"/>